<organism evidence="2 3">
    <name type="scientific">Hymenobacter cyanobacteriorum</name>
    <dbReference type="NCBI Taxonomy" id="2926463"/>
    <lineage>
        <taxon>Bacteria</taxon>
        <taxon>Pseudomonadati</taxon>
        <taxon>Bacteroidota</taxon>
        <taxon>Cytophagia</taxon>
        <taxon>Cytophagales</taxon>
        <taxon>Hymenobacteraceae</taxon>
        <taxon>Hymenobacter</taxon>
    </lineage>
</organism>
<name>A0A9X2AF98_9BACT</name>
<dbReference type="EMBL" id="JALBGC010000001">
    <property type="protein sequence ID" value="MCI1186248.1"/>
    <property type="molecule type" value="Genomic_DNA"/>
</dbReference>
<feature type="signal peptide" evidence="1">
    <location>
        <begin position="1"/>
        <end position="19"/>
    </location>
</feature>
<keyword evidence="3" id="KW-1185">Reference proteome</keyword>
<feature type="chain" id="PRO_5040996179" evidence="1">
    <location>
        <begin position="20"/>
        <end position="217"/>
    </location>
</feature>
<accession>A0A9X2AF98</accession>
<protein>
    <submittedName>
        <fullName evidence="2">Uncharacterized protein</fullName>
    </submittedName>
</protein>
<dbReference type="RefSeq" id="WP_241934527.1">
    <property type="nucleotide sequence ID" value="NZ_JALBGC010000001.1"/>
</dbReference>
<sequence length="217" mass="24290">MKPLLLLLLALLLKLPAAGPPAVHVTFSPLTKAAYQAAQKGAVVTKPTVTFPLKKVRGRIVIPTTKGQKVFTDVIIDDAAIKKGHSEDELTTYTYLGYRPDFKCHLVHVQLYEIGQWLLVDASGKVLELWGEPIFSPDLRRIIVTCMGIEYGGGQPNILQLLEMRNGLLQSVWEMEPKTWEPYRICWTSANTLLLSKEMWTGKNPGSTFTYAKLTIH</sequence>
<evidence type="ECO:0000313" key="3">
    <source>
        <dbReference type="Proteomes" id="UP001139193"/>
    </source>
</evidence>
<reference evidence="2" key="1">
    <citation type="submission" date="2022-03" db="EMBL/GenBank/DDBJ databases">
        <title>Bacterial whole genome sequence for Hymenobacter sp. DH14.</title>
        <authorList>
            <person name="Le V."/>
        </authorList>
    </citation>
    <scope>NUCLEOTIDE SEQUENCE</scope>
    <source>
        <strain evidence="2">DH14</strain>
    </source>
</reference>
<dbReference type="Proteomes" id="UP001139193">
    <property type="component" value="Unassembled WGS sequence"/>
</dbReference>
<comment type="caution">
    <text evidence="2">The sequence shown here is derived from an EMBL/GenBank/DDBJ whole genome shotgun (WGS) entry which is preliminary data.</text>
</comment>
<keyword evidence="1" id="KW-0732">Signal</keyword>
<gene>
    <name evidence="2" type="ORF">MON38_02365</name>
</gene>
<evidence type="ECO:0000256" key="1">
    <source>
        <dbReference type="SAM" id="SignalP"/>
    </source>
</evidence>
<evidence type="ECO:0000313" key="2">
    <source>
        <dbReference type="EMBL" id="MCI1186248.1"/>
    </source>
</evidence>
<proteinExistence type="predicted"/>
<dbReference type="AlphaFoldDB" id="A0A9X2AF98"/>